<dbReference type="InterPro" id="IPR011989">
    <property type="entry name" value="ARM-like"/>
</dbReference>
<evidence type="ECO:0000259" key="7">
    <source>
        <dbReference type="Pfam" id="PF13001"/>
    </source>
</evidence>
<feature type="region of interest" description="Disordered" evidence="6">
    <location>
        <begin position="840"/>
        <end position="873"/>
    </location>
</feature>
<dbReference type="PANTHER" id="PTHR23346">
    <property type="entry name" value="TRANSLATIONAL ACTIVATOR GCN1-RELATED"/>
    <property type="match status" value="1"/>
</dbReference>
<dbReference type="OrthoDB" id="16066at2759"/>
<dbReference type="Pfam" id="PF24492">
    <property type="entry name" value="HEAT_ECM29"/>
    <property type="match status" value="1"/>
</dbReference>
<name>A0A7M7PLJ8_STRPU</name>
<feature type="domain" description="Proteasome component Ecm29 N-terminal" evidence="7">
    <location>
        <begin position="11"/>
        <end position="521"/>
    </location>
</feature>
<dbReference type="PANTHER" id="PTHR23346:SF19">
    <property type="entry name" value="PROTEASOME ADAPTER AND SCAFFOLD PROTEIN ECM29"/>
    <property type="match status" value="1"/>
</dbReference>
<dbReference type="GO" id="GO:0043248">
    <property type="term" value="P:proteasome assembly"/>
    <property type="evidence" value="ECO:0007669"/>
    <property type="project" value="InterPro"/>
</dbReference>
<dbReference type="KEGG" id="spu:105439276"/>
<keyword evidence="4" id="KW-0647">Proteasome</keyword>
<evidence type="ECO:0008006" key="13">
    <source>
        <dbReference type="Google" id="ProtNLM"/>
    </source>
</evidence>
<feature type="domain" description="Stalled ribosome sensor GCN1-like HEAT repeats region" evidence="8">
    <location>
        <begin position="1185"/>
        <end position="1314"/>
    </location>
</feature>
<dbReference type="InterPro" id="IPR057546">
    <property type="entry name" value="HEAT_GCN1"/>
</dbReference>
<dbReference type="RefSeq" id="XP_030852041.1">
    <property type="nucleotide sequence ID" value="XM_030996181.1"/>
</dbReference>
<evidence type="ECO:0000259" key="8">
    <source>
        <dbReference type="Pfam" id="PF23271"/>
    </source>
</evidence>
<comment type="subcellular location">
    <subcellularLocation>
        <location evidence="1">Cytoplasm</location>
    </subcellularLocation>
</comment>
<evidence type="ECO:0000256" key="1">
    <source>
        <dbReference type="ARBA" id="ARBA00004496"/>
    </source>
</evidence>
<feature type="compositionally biased region" description="Acidic residues" evidence="6">
    <location>
        <begin position="1923"/>
        <end position="1954"/>
    </location>
</feature>
<proteinExistence type="predicted"/>
<dbReference type="GO" id="GO:0005634">
    <property type="term" value="C:nucleus"/>
    <property type="evidence" value="ECO:0000318"/>
    <property type="project" value="GO_Central"/>
</dbReference>
<dbReference type="Gene3D" id="1.25.10.10">
    <property type="entry name" value="Leucine-rich Repeat Variant"/>
    <property type="match status" value="4"/>
</dbReference>
<dbReference type="Proteomes" id="UP000007110">
    <property type="component" value="Unassembled WGS sequence"/>
</dbReference>
<keyword evidence="2" id="KW-0963">Cytoplasm</keyword>
<dbReference type="PROSITE" id="PS50077">
    <property type="entry name" value="HEAT_REPEAT"/>
    <property type="match status" value="1"/>
</dbReference>
<evidence type="ECO:0000259" key="10">
    <source>
        <dbReference type="Pfam" id="PF24492"/>
    </source>
</evidence>
<keyword evidence="12" id="KW-1185">Reference proteome</keyword>
<keyword evidence="3" id="KW-0677">Repeat</keyword>
<evidence type="ECO:0000313" key="11">
    <source>
        <dbReference type="EnsemblMetazoa" id="XP_030852041"/>
    </source>
</evidence>
<evidence type="ECO:0000256" key="5">
    <source>
        <dbReference type="PROSITE-ProRule" id="PRU00103"/>
    </source>
</evidence>
<dbReference type="OMA" id="HACASIF"/>
<feature type="repeat" description="HEAT" evidence="5">
    <location>
        <begin position="1482"/>
        <end position="1520"/>
    </location>
</feature>
<evidence type="ECO:0000256" key="4">
    <source>
        <dbReference type="ARBA" id="ARBA00022942"/>
    </source>
</evidence>
<evidence type="ECO:0000256" key="3">
    <source>
        <dbReference type="ARBA" id="ARBA00022737"/>
    </source>
</evidence>
<feature type="compositionally biased region" description="Low complexity" evidence="6">
    <location>
        <begin position="198"/>
        <end position="214"/>
    </location>
</feature>
<dbReference type="GO" id="GO:0036503">
    <property type="term" value="P:ERAD pathway"/>
    <property type="evidence" value="ECO:0000318"/>
    <property type="project" value="GO_Central"/>
</dbReference>
<evidence type="ECO:0000256" key="6">
    <source>
        <dbReference type="SAM" id="MobiDB-lite"/>
    </source>
</evidence>
<reference evidence="11" key="2">
    <citation type="submission" date="2021-01" db="UniProtKB">
        <authorList>
            <consortium name="EnsemblMetazoa"/>
        </authorList>
    </citation>
    <scope>IDENTIFICATION</scope>
</reference>
<dbReference type="InterPro" id="IPR021133">
    <property type="entry name" value="HEAT_type_2"/>
</dbReference>
<reference evidence="12" key="1">
    <citation type="submission" date="2015-02" db="EMBL/GenBank/DDBJ databases">
        <title>Genome sequencing for Strongylocentrotus purpuratus.</title>
        <authorList>
            <person name="Murali S."/>
            <person name="Liu Y."/>
            <person name="Vee V."/>
            <person name="English A."/>
            <person name="Wang M."/>
            <person name="Skinner E."/>
            <person name="Han Y."/>
            <person name="Muzny D.M."/>
            <person name="Worley K.C."/>
            <person name="Gibbs R.A."/>
        </authorList>
    </citation>
    <scope>NUCLEOTIDE SEQUENCE</scope>
</reference>
<dbReference type="GeneID" id="105439276"/>
<evidence type="ECO:0000313" key="12">
    <source>
        <dbReference type="Proteomes" id="UP000007110"/>
    </source>
</evidence>
<dbReference type="InterPro" id="IPR016024">
    <property type="entry name" value="ARM-type_fold"/>
</dbReference>
<feature type="domain" description="ECM29 ARM-like repeats" evidence="9">
    <location>
        <begin position="626"/>
        <end position="832"/>
    </location>
</feature>
<accession>A0A7M7PLJ8</accession>
<evidence type="ECO:0000256" key="2">
    <source>
        <dbReference type="ARBA" id="ARBA00022490"/>
    </source>
</evidence>
<dbReference type="EnsemblMetazoa" id="XM_030996181">
    <property type="protein sequence ID" value="XP_030852041"/>
    <property type="gene ID" value="LOC105439276"/>
</dbReference>
<dbReference type="InterPro" id="IPR055443">
    <property type="entry name" value="HEAT_ECM29"/>
</dbReference>
<dbReference type="GO" id="GO:0005737">
    <property type="term" value="C:cytoplasm"/>
    <property type="evidence" value="ECO:0000318"/>
    <property type="project" value="GO_Central"/>
</dbReference>
<dbReference type="GO" id="GO:0000502">
    <property type="term" value="C:proteasome complex"/>
    <property type="evidence" value="ECO:0007669"/>
    <property type="project" value="UniProtKB-KW"/>
</dbReference>
<dbReference type="InterPro" id="IPR055444">
    <property type="entry name" value="ARM_ECM29"/>
</dbReference>
<feature type="region of interest" description="Disordered" evidence="6">
    <location>
        <begin position="1922"/>
        <end position="1954"/>
    </location>
</feature>
<dbReference type="InterPro" id="IPR024372">
    <property type="entry name" value="Ecm29_N"/>
</dbReference>
<dbReference type="GO" id="GO:0060090">
    <property type="term" value="F:molecular adaptor activity"/>
    <property type="evidence" value="ECO:0000318"/>
    <property type="project" value="GO_Central"/>
</dbReference>
<protein>
    <recommendedName>
        <fullName evidence="13">Proteasome-associated protein ECM29 homolog</fullName>
    </recommendedName>
</protein>
<dbReference type="FunCoup" id="A0A7M7PLJ8">
    <property type="interactions" value="2126"/>
</dbReference>
<organism evidence="11 12">
    <name type="scientific">Strongylocentrotus purpuratus</name>
    <name type="common">Purple sea urchin</name>
    <dbReference type="NCBI Taxonomy" id="7668"/>
    <lineage>
        <taxon>Eukaryota</taxon>
        <taxon>Metazoa</taxon>
        <taxon>Echinodermata</taxon>
        <taxon>Eleutherozoa</taxon>
        <taxon>Echinozoa</taxon>
        <taxon>Echinoidea</taxon>
        <taxon>Euechinoidea</taxon>
        <taxon>Echinacea</taxon>
        <taxon>Camarodonta</taxon>
        <taxon>Echinidea</taxon>
        <taxon>Strongylocentrotidae</taxon>
        <taxon>Strongylocentrotus</taxon>
    </lineage>
</organism>
<dbReference type="Pfam" id="PF23702">
    <property type="entry name" value="ARM_ECM29"/>
    <property type="match status" value="1"/>
</dbReference>
<dbReference type="Pfam" id="PF13001">
    <property type="entry name" value="ECM29_N"/>
    <property type="match status" value="1"/>
</dbReference>
<feature type="domain" description="Proteasome adapter and scaffold protein ECM29 HEAT-repeat" evidence="10">
    <location>
        <begin position="1368"/>
        <end position="1528"/>
    </location>
</feature>
<dbReference type="SUPFAM" id="SSF48371">
    <property type="entry name" value="ARM repeat"/>
    <property type="match status" value="3"/>
</dbReference>
<feature type="compositionally biased region" description="Basic and acidic residues" evidence="6">
    <location>
        <begin position="849"/>
        <end position="860"/>
    </location>
</feature>
<dbReference type="Pfam" id="PF23271">
    <property type="entry name" value="HEAT_GCN1"/>
    <property type="match status" value="1"/>
</dbReference>
<evidence type="ECO:0000259" key="9">
    <source>
        <dbReference type="Pfam" id="PF23702"/>
    </source>
</evidence>
<dbReference type="Pfam" id="PF23731">
    <property type="entry name" value="ARM_ECM29_C"/>
    <property type="match status" value="1"/>
</dbReference>
<dbReference type="InParanoid" id="A0A7M7PLJ8"/>
<feature type="region of interest" description="Disordered" evidence="6">
    <location>
        <begin position="187"/>
        <end position="227"/>
    </location>
</feature>
<sequence length="1954" mass="216115">MMAAQDELELLDRVFLRIGSAESDDQLENVVCRFLPPVLLKLSSSQEGVRKKVLELLVHVNKRLKSRPQVQIPVESLLLQYQDPSSITFVTNFTILYLKMGFPRLEIDKQAELAHSLIKCLEGKPPLQQDSILQMLVPTLPHLKLPDDHTKRRAIFGLSEKVETIHLLTTFLMDYLLLPYTFSEERPNTAPAGGQTGAASSSTTRPSSASQQPTYQTPPGLSPNALKRLIGEHGLPDANTIEECKVGIVRFLSADVLSETDVVCHLIVASSDTRYTVATAADVFLKKIHSVVDWNDMTVVRRLYTLFQGSVAVKGQPTPKQEDKRSPVGTRTRLKLFPYLLRSRLAADQFPACVQVIFDCLYGANSNNKLKSMAVQFVHHLCAACSDARMQPMGPILLSGMVKLIAEAKDNVKLRSLAYVAVGRLSKRLPQLFTKDMGLLQQFFDAVCKEEDDTRLHVQEALTLMAVAYKGIQEPLIQIMEVLIMANIEKSESQARKTAVHYAATVFPSHHVASRYALLLATGDSKEDIHQEAVRSLKLRRQYDDYERVEGEASDVRPVPTFAEMVPFISEKASQRVKSSSRYVTGTTHLAFRPETFRHVIFYLRSCLLHDAGTDLPPEVREPLPLENKAPMVSRYLQQTLSNPTLQAPRGKGNSSGMERNPALSYMALIGQLLNGAGTPDVMYCLLELVAMAPNKLAGHYINKLDWIKNFVFGLSEPMREWAAQLYAVVACTTNVDKLNAILQSLIKTTKDQSVEGQHGSMLALGYTIGHHLNKTKTPNQDLVVEDMEVDKTSSQEALQATITKATNLLVSYIDDSNMLFSHGACLALGEIARNGPLPIPHGELAQSHAEDGKVEESKNSKRGKSSGGGTAEATKASLVKKLIAKLDSIKFSQKLKEQACITLGYLPVGDPNFKFTQAVLDTITIQVQLKEQACITLGYLPVGDPNFKFTQAVLEGLIKAANSQNNKQMELHFSVGDAISQASLGALSRSSRDVWTEEEGDLAIGKPLKKGQKDWVEWTVNRILNEEIKSQNPHKRQASCFWLLSVAKKCGSHPSLQKRLVDVQGAFIDMLSESSEFTQDVASKGLSIVYEQSNEEEKKAMVNTLVDTLATGKRTSKKNVTGDTKVFEEGALGNNPDGGGMSTYRELCSLASDLNQPDLIYKFMHLANHNAMWTSRKGAAFGFGTIASQAGEQLKPYLAQIVPKLFRYLYDPNGSVRAAMTGIWAAVLKDNKTVMDTYLKEIVDDLLTNITSSMWRNRESSCLALSDLLRGRNVDDIVEHLPELWEKCFMVLDDIKESVRKAAEAACRSLSKVCVKMCDLNYGKIGQRAITLVLPCLFKGLPSRVTEVRTFSLSTLVAMSKNAGDSIKPHIPQLVTALLEALSGLEPQVMNYISLHVGNDKDAQEKLDVARIDASKSSPMMETIRMCVQYVDSNVLSELAPRVNDLIRSGIGVGTKAGCANFLILLSQQCPQDLAPHAGKLLASLLSGLNDKSMAVRKLNASAIGNLIKVAKDSSTEKLILRLKTWFLEKDDGDLHEAMGTTLLAMAWYNPDILKRHAAVALPLAFLAMHQKKEPGKDCMWEGVWLDTTPGTEGGIRLYLPEIVTITQEGLASTSWPRKAQAARSMGTVATKLGAKLQPPQLGLLLGALLEGLQGRTWDGKDELLKAISTVCISCKTALQMEIEKQPSMDTVLNALFKESRKERVDYKMAALDCLASVLQAHEADRFKELTDILYSIISKEKSDDDSDEEDVTDRARQDEKLKLKECTFINLGLAWPSQRETQEAEASKLCEVLCEGLDGSTFKIQLAIVKSLHIFLQRIYLLQLEILTEDGLARLSSILETFVPAIYKMLGIVKYASIRKESLAILEFLMPKLAESTRLSVLTSQQSKQLQEGLSKVTSDADPAVRERAANLKKLIKENFVFEEEEEEEEEEDDDEGESGEEGGEDDGMTAE</sequence>